<reference evidence="2" key="1">
    <citation type="submission" date="2009-01" db="EMBL/GenBank/DDBJ databases">
        <title>Complete sequence of chromosome Cyanothece sp. PCC 7425.</title>
        <authorList>
            <consortium name="US DOE Joint Genome Institute"/>
            <person name="Lucas S."/>
            <person name="Copeland A."/>
            <person name="Lapidus A."/>
            <person name="Glavina del Rio T."/>
            <person name="Dalin E."/>
            <person name="Tice H."/>
            <person name="Bruce D."/>
            <person name="Goodwin L."/>
            <person name="Pitluck S."/>
            <person name="Sims D."/>
            <person name="Meineke L."/>
            <person name="Brettin T."/>
            <person name="Detter J.C."/>
            <person name="Han C."/>
            <person name="Larimer F."/>
            <person name="Land M."/>
            <person name="Hauser L."/>
            <person name="Kyrpides N."/>
            <person name="Ovchinnikova G."/>
            <person name="Liberton M."/>
            <person name="Stoeckel J."/>
            <person name="Banerjee A."/>
            <person name="Singh A."/>
            <person name="Page L."/>
            <person name="Sato H."/>
            <person name="Zhao L."/>
            <person name="Sherman L."/>
            <person name="Pakrasi H."/>
            <person name="Richardson P."/>
        </authorList>
    </citation>
    <scope>NUCLEOTIDE SEQUENCE</scope>
    <source>
        <strain evidence="2">PCC 7425</strain>
    </source>
</reference>
<feature type="transmembrane region" description="Helical" evidence="1">
    <location>
        <begin position="147"/>
        <end position="167"/>
    </location>
</feature>
<dbReference type="AlphaFoldDB" id="B8HVW8"/>
<feature type="transmembrane region" description="Helical" evidence="1">
    <location>
        <begin position="242"/>
        <end position="262"/>
    </location>
</feature>
<keyword evidence="1" id="KW-1133">Transmembrane helix</keyword>
<feature type="transmembrane region" description="Helical" evidence="1">
    <location>
        <begin position="120"/>
        <end position="140"/>
    </location>
</feature>
<dbReference type="OrthoDB" id="2542372at2"/>
<feature type="transmembrane region" description="Helical" evidence="1">
    <location>
        <begin position="210"/>
        <end position="230"/>
    </location>
</feature>
<gene>
    <name evidence="2" type="ordered locus">Cyan7425_0759</name>
</gene>
<feature type="transmembrane region" description="Helical" evidence="1">
    <location>
        <begin position="20"/>
        <end position="40"/>
    </location>
</feature>
<feature type="transmembrane region" description="Helical" evidence="1">
    <location>
        <begin position="77"/>
        <end position="100"/>
    </location>
</feature>
<organism evidence="2">
    <name type="scientific">Cyanothece sp. (strain PCC 7425 / ATCC 29141)</name>
    <dbReference type="NCBI Taxonomy" id="395961"/>
    <lineage>
        <taxon>Bacteria</taxon>
        <taxon>Bacillati</taxon>
        <taxon>Cyanobacteriota</taxon>
        <taxon>Cyanophyceae</taxon>
        <taxon>Gomontiellales</taxon>
        <taxon>Cyanothecaceae</taxon>
        <taxon>Cyanothece</taxon>
    </lineage>
</organism>
<feature type="transmembrane region" description="Helical" evidence="1">
    <location>
        <begin position="52"/>
        <end position="70"/>
    </location>
</feature>
<sequence length="316" mass="33934">MKAFWNWFNAKLLQPVKPYLSLVVGGLCLIFLGLTLHQHWQQVATIDLGERAGVNLGLGLGITLVAHLWAGWVWGRILWLLNFPVPSAWAVRVYLITNIAKYLPGNVFHFYGRVLQAQSVGVPVAAATLSVILEPVLMAVAALSLGLLYTANTGVTIAGLSVMLIGLHPRVLNPLLAYLLQRKLRSSPAEGSKPTLQLKHYPTQPLLGELLFLGLRCLGFLFTVNAVTALEWRGIAHLVGAFSLSWLLGLITPGAPGGLGVFEVSLVTLLDRSLLPGLNPGRVIAAVALYRLISTVAEAIAAFAARVKPPGQSRAG</sequence>
<keyword evidence="1" id="KW-0812">Transmembrane</keyword>
<dbReference type="EMBL" id="CP001344">
    <property type="protein sequence ID" value="ACL43146.1"/>
    <property type="molecule type" value="Genomic_DNA"/>
</dbReference>
<dbReference type="KEGG" id="cyn:Cyan7425_0759"/>
<name>B8HVW8_CYAP4</name>
<evidence type="ECO:0000256" key="1">
    <source>
        <dbReference type="SAM" id="Phobius"/>
    </source>
</evidence>
<evidence type="ECO:0000313" key="2">
    <source>
        <dbReference type="EMBL" id="ACL43146.1"/>
    </source>
</evidence>
<dbReference type="STRING" id="395961.Cyan7425_0759"/>
<keyword evidence="1" id="KW-0472">Membrane</keyword>
<proteinExistence type="predicted"/>
<protein>
    <submittedName>
        <fullName evidence="2">Uncharacterized protein</fullName>
    </submittedName>
</protein>
<feature type="transmembrane region" description="Helical" evidence="1">
    <location>
        <begin position="282"/>
        <end position="305"/>
    </location>
</feature>
<dbReference type="eggNOG" id="COG0392">
    <property type="taxonomic scope" value="Bacteria"/>
</dbReference>
<dbReference type="HOGENOM" id="CLU_051659_0_0_3"/>
<accession>B8HVW8</accession>